<dbReference type="EMBL" id="LGRX02010187">
    <property type="protein sequence ID" value="KAK3270801.1"/>
    <property type="molecule type" value="Genomic_DNA"/>
</dbReference>
<evidence type="ECO:0008006" key="5">
    <source>
        <dbReference type="Google" id="ProtNLM"/>
    </source>
</evidence>
<keyword evidence="4" id="KW-1185">Reference proteome</keyword>
<dbReference type="InterPro" id="IPR013658">
    <property type="entry name" value="SGL"/>
</dbReference>
<organism evidence="3 4">
    <name type="scientific">Cymbomonas tetramitiformis</name>
    <dbReference type="NCBI Taxonomy" id="36881"/>
    <lineage>
        <taxon>Eukaryota</taxon>
        <taxon>Viridiplantae</taxon>
        <taxon>Chlorophyta</taxon>
        <taxon>Pyramimonadophyceae</taxon>
        <taxon>Pyramimonadales</taxon>
        <taxon>Pyramimonadaceae</taxon>
        <taxon>Cymbomonas</taxon>
    </lineage>
</organism>
<name>A0AAE0G4L6_9CHLO</name>
<comment type="caution">
    <text evidence="3">The sequence shown here is derived from an EMBL/GenBank/DDBJ whole genome shotgun (WGS) entry which is preliminary data.</text>
</comment>
<dbReference type="SUPFAM" id="SSF63829">
    <property type="entry name" value="Calcium-dependent phosphotriesterase"/>
    <property type="match status" value="1"/>
</dbReference>
<gene>
    <name evidence="3" type="ORF">CYMTET_20819</name>
</gene>
<reference evidence="3 4" key="1">
    <citation type="journal article" date="2015" name="Genome Biol. Evol.">
        <title>Comparative Genomics of a Bacterivorous Green Alga Reveals Evolutionary Causalities and Consequences of Phago-Mixotrophic Mode of Nutrition.</title>
        <authorList>
            <person name="Burns J.A."/>
            <person name="Paasch A."/>
            <person name="Narechania A."/>
            <person name="Kim E."/>
        </authorList>
    </citation>
    <scope>NUCLEOTIDE SEQUENCE [LARGE SCALE GENOMIC DNA]</scope>
    <source>
        <strain evidence="3 4">PLY_AMNH</strain>
    </source>
</reference>
<feature type="domain" description="SMP-30/Gluconolactonase/LRE-like region" evidence="2">
    <location>
        <begin position="195"/>
        <end position="392"/>
    </location>
</feature>
<dbReference type="GO" id="GO:0046983">
    <property type="term" value="F:protein dimerization activity"/>
    <property type="evidence" value="ECO:0007669"/>
    <property type="project" value="InterPro"/>
</dbReference>
<dbReference type="Pfam" id="PF08450">
    <property type="entry name" value="SGL"/>
    <property type="match status" value="1"/>
</dbReference>
<evidence type="ECO:0000259" key="1">
    <source>
        <dbReference type="Pfam" id="PF05699"/>
    </source>
</evidence>
<dbReference type="InterPro" id="IPR052988">
    <property type="entry name" value="Oryzine_lactonohydrolase"/>
</dbReference>
<dbReference type="Proteomes" id="UP001190700">
    <property type="component" value="Unassembled WGS sequence"/>
</dbReference>
<protein>
    <recommendedName>
        <fullName evidence="5">SMP-30/Gluconolactonase/LRE-like region domain-containing protein</fullName>
    </recommendedName>
</protein>
<dbReference type="Pfam" id="PF05699">
    <property type="entry name" value="Dimer_Tnp_hAT"/>
    <property type="match status" value="1"/>
</dbReference>
<evidence type="ECO:0000259" key="2">
    <source>
        <dbReference type="Pfam" id="PF08450"/>
    </source>
</evidence>
<dbReference type="InterPro" id="IPR008906">
    <property type="entry name" value="HATC_C_dom"/>
</dbReference>
<dbReference type="InterPro" id="IPR011042">
    <property type="entry name" value="6-blade_b-propeller_TolB-like"/>
</dbReference>
<dbReference type="SUPFAM" id="SSF53098">
    <property type="entry name" value="Ribonuclease H-like"/>
    <property type="match status" value="1"/>
</dbReference>
<dbReference type="PANTHER" id="PTHR47064">
    <property type="entry name" value="PUTATIVE (AFU_ORTHOLOGUE AFUA_1G08990)-RELATED"/>
    <property type="match status" value="1"/>
</dbReference>
<evidence type="ECO:0000313" key="4">
    <source>
        <dbReference type="Proteomes" id="UP001190700"/>
    </source>
</evidence>
<dbReference type="InterPro" id="IPR012337">
    <property type="entry name" value="RNaseH-like_sf"/>
</dbReference>
<dbReference type="PANTHER" id="PTHR47064:SF2">
    <property type="entry name" value="SMP-30_GLUCONOLACTONASE_LRE-LIKE REGION DOMAIN-CONTAINING PROTEIN-RELATED"/>
    <property type="match status" value="1"/>
</dbReference>
<dbReference type="Gene3D" id="2.120.10.30">
    <property type="entry name" value="TolB, C-terminal domain"/>
    <property type="match status" value="1"/>
</dbReference>
<dbReference type="AlphaFoldDB" id="A0AAE0G4L6"/>
<sequence length="724" mass="80039">MRSRQKCAGSLQRGELATRLSLLEPSASSTPKPRYRNAWIAKLYAGEQIEILKARRASMASAAFEPLVVYEAASDEFADLHFGSAGKLLAESEEELFHEAGVWMPQTSEWLVTSNRLKPGTPETHVQISAVHFPTGKVRPLPHLEEKIVMANGGTCDFQRGAFLVSQGLGDVTGSIWRLDPTLSSATHIGPPEVLLLNSLNDVVVHRGSGTLLFTDPAYGFEAQGFRTTYNESKAVWGVGLLDSKYKDASSWVKLDDDECQPNGILLSPDEKTCYVSDVWHPEWHTDCTSCTTMLKHSEAGQVSRVMRFDVTGGSGEAVRLSNPTVFFDLLAEGAAGYPDGLKCDAHGNVYAGCGAGVRVYSPAGKYLGCFCVEGGVSNLCFGGPDGRTLLMLNETRAVTIDTKHAQYARCSEAEPKNHPWYLLLFGRKFQAGTTAAVEGWVDVWQEANAHAPRAALEAVRTRGVCHAERAVALVDRRLPPTLDGGEAEGNESEYDAYILKRMRERRVSLSHDLQWQVLQRGSQASDELEQMQLLELHSWEPIENLVGCESLIAAFRKSSEDAEAADLSKRAKRKAKREAEQEAEGLFFKHLEKWDKGRLTRERVIGWAKSAYTIEWKPSAASVRKQVVVSKASEQKKQLVFFLEDSDDDAGMVDLEVPEATVEEADCEFALYLAMPPANMTEDHVKWWVDRKHKLPNMFRMSRQFLASPASTGGIERAFSACG</sequence>
<proteinExistence type="predicted"/>
<accession>A0AAE0G4L6</accession>
<feature type="domain" description="HAT C-terminal dimerisation" evidence="1">
    <location>
        <begin position="672"/>
        <end position="723"/>
    </location>
</feature>
<evidence type="ECO:0000313" key="3">
    <source>
        <dbReference type="EMBL" id="KAK3270801.1"/>
    </source>
</evidence>